<sequence>MKRFLLTLWNDLLGLFYPRICGACGAPLIDGEELLCLYCLFELPRLSYHRYPDDENPLRNIFAGCSSVRQVIAYLHFQKESYVQHLIHEFKYHKNERLAIYIGRLAAEDLQRDGYLTDVDLFVPVPLHPWKMRQRGYNQSERVARGMASVYHHPIDTTSLIRHTYTKTQTRKSAYERRQNVKNVFSVAHPERLAGHHILLIDDVLTTGSTLLNCIDALRDVPDLLISIFVVSTVI</sequence>
<accession>W2C0D0</accession>
<keyword evidence="3" id="KW-0328">Glycosyltransferase</keyword>
<dbReference type="Pfam" id="PF00156">
    <property type="entry name" value="Pribosyltran"/>
    <property type="match status" value="1"/>
</dbReference>
<dbReference type="InterPro" id="IPR029057">
    <property type="entry name" value="PRTase-like"/>
</dbReference>
<evidence type="ECO:0000259" key="2">
    <source>
        <dbReference type="Pfam" id="PF00156"/>
    </source>
</evidence>
<dbReference type="PATRIC" id="fig|1411148.3.peg.2346"/>
<reference evidence="3 4" key="1">
    <citation type="submission" date="2013-11" db="EMBL/GenBank/DDBJ databases">
        <title>Single cell genomics of uncultured Tannerella BU063 (oral taxon 286).</title>
        <authorList>
            <person name="Beall C.J."/>
            <person name="Campbell A.G."/>
            <person name="Griffen A.L."/>
            <person name="Podar M."/>
            <person name="Leys E.J."/>
        </authorList>
    </citation>
    <scope>NUCLEOTIDE SEQUENCE [LARGE SCALE GENOMIC DNA]</scope>
    <source>
        <strain evidence="3">Cell 2</strain>
    </source>
</reference>
<keyword evidence="3" id="KW-0808">Transferase</keyword>
<comment type="similarity">
    <text evidence="1">Belongs to the ComF/GntX family.</text>
</comment>
<feature type="domain" description="Phosphoribosyltransferase" evidence="2">
    <location>
        <begin position="172"/>
        <end position="221"/>
    </location>
</feature>
<dbReference type="InterPro" id="IPR000836">
    <property type="entry name" value="PRTase_dom"/>
</dbReference>
<dbReference type="EMBL" id="AYUF01000498">
    <property type="protein sequence ID" value="ETK00615.1"/>
    <property type="molecule type" value="Genomic_DNA"/>
</dbReference>
<comment type="caution">
    <text evidence="3">The sequence shown here is derived from an EMBL/GenBank/DDBJ whole genome shotgun (WGS) entry which is preliminary data.</text>
</comment>
<dbReference type="Gene3D" id="3.40.50.2020">
    <property type="match status" value="1"/>
</dbReference>
<organism evidence="3 4">
    <name type="scientific">Tannerella sp. oral taxon BU063 isolate Cell 2</name>
    <dbReference type="NCBI Taxonomy" id="1411148"/>
    <lineage>
        <taxon>Bacteria</taxon>
        <taxon>Pseudomonadati</taxon>
        <taxon>Bacteroidota</taxon>
        <taxon>Bacteroidia</taxon>
        <taxon>Bacteroidales</taxon>
        <taxon>Tannerellaceae</taxon>
        <taxon>Tannerella</taxon>
    </lineage>
</organism>
<evidence type="ECO:0000313" key="3">
    <source>
        <dbReference type="EMBL" id="ETK00615.1"/>
    </source>
</evidence>
<dbReference type="GO" id="GO:0016757">
    <property type="term" value="F:glycosyltransferase activity"/>
    <property type="evidence" value="ECO:0007669"/>
    <property type="project" value="UniProtKB-KW"/>
</dbReference>
<evidence type="ECO:0000313" key="4">
    <source>
        <dbReference type="Proteomes" id="UP000018837"/>
    </source>
</evidence>
<dbReference type="SUPFAM" id="SSF53271">
    <property type="entry name" value="PRTase-like"/>
    <property type="match status" value="1"/>
</dbReference>
<proteinExistence type="inferred from homology"/>
<gene>
    <name evidence="3" type="ORF">N425_13940</name>
</gene>
<dbReference type="Proteomes" id="UP000018837">
    <property type="component" value="Unassembled WGS sequence"/>
</dbReference>
<dbReference type="AlphaFoldDB" id="W2C0D0"/>
<protein>
    <submittedName>
        <fullName evidence="3">Amidophosphoribosyltransferase</fullName>
    </submittedName>
</protein>
<dbReference type="PANTHER" id="PTHR47505:SF1">
    <property type="entry name" value="DNA UTILIZATION PROTEIN YHGH"/>
    <property type="match status" value="1"/>
</dbReference>
<evidence type="ECO:0000256" key="1">
    <source>
        <dbReference type="ARBA" id="ARBA00008007"/>
    </source>
</evidence>
<name>W2C0D0_9BACT</name>
<dbReference type="CDD" id="cd06223">
    <property type="entry name" value="PRTases_typeI"/>
    <property type="match status" value="1"/>
</dbReference>
<dbReference type="InterPro" id="IPR051910">
    <property type="entry name" value="ComF/GntX_DNA_util-trans"/>
</dbReference>
<dbReference type="PANTHER" id="PTHR47505">
    <property type="entry name" value="DNA UTILIZATION PROTEIN YHGH"/>
    <property type="match status" value="1"/>
</dbReference>